<dbReference type="Gene3D" id="1.10.238.10">
    <property type="entry name" value="EF-hand"/>
    <property type="match status" value="1"/>
</dbReference>
<keyword evidence="5" id="KW-1185">Reference proteome</keyword>
<dbReference type="PANTHER" id="PTHR23048">
    <property type="entry name" value="MYOSIN LIGHT CHAIN 1, 3"/>
    <property type="match status" value="1"/>
</dbReference>
<dbReference type="PANTHER" id="PTHR23048:SF0">
    <property type="entry name" value="CALMODULIN LIKE 3"/>
    <property type="match status" value="1"/>
</dbReference>
<accession>A0A5J9WAR8</accession>
<feature type="non-terminal residue" evidence="4">
    <location>
        <position position="1"/>
    </location>
</feature>
<dbReference type="OrthoDB" id="26525at2759"/>
<evidence type="ECO:0000313" key="5">
    <source>
        <dbReference type="Proteomes" id="UP000324897"/>
    </source>
</evidence>
<dbReference type="InterPro" id="IPR018247">
    <property type="entry name" value="EF_Hand_1_Ca_BS"/>
</dbReference>
<dbReference type="GO" id="GO:0016460">
    <property type="term" value="C:myosin II complex"/>
    <property type="evidence" value="ECO:0007669"/>
    <property type="project" value="TreeGrafter"/>
</dbReference>
<dbReference type="SMART" id="SM00054">
    <property type="entry name" value="EFh"/>
    <property type="match status" value="2"/>
</dbReference>
<keyword evidence="1" id="KW-0677">Repeat</keyword>
<dbReference type="Gramene" id="TVU45101">
    <property type="protein sequence ID" value="TVU45101"/>
    <property type="gene ID" value="EJB05_04574"/>
</dbReference>
<dbReference type="EMBL" id="RWGY01000004">
    <property type="protein sequence ID" value="TVU45101.1"/>
    <property type="molecule type" value="Genomic_DNA"/>
</dbReference>
<dbReference type="AlphaFoldDB" id="A0A5J9WAR8"/>
<evidence type="ECO:0000259" key="3">
    <source>
        <dbReference type="PROSITE" id="PS50222"/>
    </source>
</evidence>
<reference evidence="4 5" key="1">
    <citation type="journal article" date="2019" name="Sci. Rep.">
        <title>A high-quality genome of Eragrostis curvula grass provides insights into Poaceae evolution and supports new strategies to enhance forage quality.</title>
        <authorList>
            <person name="Carballo J."/>
            <person name="Santos B.A.C.M."/>
            <person name="Zappacosta D."/>
            <person name="Garbus I."/>
            <person name="Selva J.P."/>
            <person name="Gallo C.A."/>
            <person name="Diaz A."/>
            <person name="Albertini E."/>
            <person name="Caccamo M."/>
            <person name="Echenique V."/>
        </authorList>
    </citation>
    <scope>NUCLEOTIDE SEQUENCE [LARGE SCALE GENOMIC DNA]</scope>
    <source>
        <strain evidence="5">cv. Victoria</strain>
        <tissue evidence="4">Leaf</tissue>
    </source>
</reference>
<dbReference type="FunFam" id="1.10.238.10:FF:000001">
    <property type="entry name" value="Calmodulin 1"/>
    <property type="match status" value="1"/>
</dbReference>
<dbReference type="SUPFAM" id="SSF47473">
    <property type="entry name" value="EF-hand"/>
    <property type="match status" value="1"/>
</dbReference>
<dbReference type="Proteomes" id="UP000324897">
    <property type="component" value="Chromosome 5"/>
</dbReference>
<protein>
    <recommendedName>
        <fullName evidence="3">EF-hand domain-containing protein</fullName>
    </recommendedName>
</protein>
<gene>
    <name evidence="4" type="ORF">EJB05_04574</name>
</gene>
<name>A0A5J9WAR8_9POAL</name>
<sequence>MARGFRPASSSSPPGHYILAAAPCTGPACSPTFTSRLLTLLQWCSDSSESSCMEGLTGEQMLAFQEAFSLFDKNGDEGSGFLPVSYPPNPSMKSCHQVPQDGDGDEELKEAFEVLDKDQNGFISPTELRTVMVSLGEKMTDEEVEQMIKEADTDGDGQLLGCNWFTRFAATLRWHQAIIVFDEDFPSTRAHKTIWRTLTPPDSK</sequence>
<comment type="caution">
    <text evidence="4">The sequence shown here is derived from an EMBL/GenBank/DDBJ whole genome shotgun (WGS) entry which is preliminary data.</text>
</comment>
<evidence type="ECO:0000256" key="1">
    <source>
        <dbReference type="ARBA" id="ARBA00022737"/>
    </source>
</evidence>
<feature type="domain" description="EF-hand" evidence="3">
    <location>
        <begin position="103"/>
        <end position="138"/>
    </location>
</feature>
<dbReference type="InterPro" id="IPR002048">
    <property type="entry name" value="EF_hand_dom"/>
</dbReference>
<proteinExistence type="predicted"/>
<dbReference type="CDD" id="cd00051">
    <property type="entry name" value="EFh"/>
    <property type="match status" value="2"/>
</dbReference>
<dbReference type="PROSITE" id="PS50222">
    <property type="entry name" value="EF_HAND_2"/>
    <property type="match status" value="1"/>
</dbReference>
<dbReference type="InterPro" id="IPR050230">
    <property type="entry name" value="CALM/Myosin/TropC-like"/>
</dbReference>
<dbReference type="Pfam" id="PF13499">
    <property type="entry name" value="EF-hand_7"/>
    <property type="match status" value="1"/>
</dbReference>
<evidence type="ECO:0000313" key="4">
    <source>
        <dbReference type="EMBL" id="TVU45101.1"/>
    </source>
</evidence>
<dbReference type="GO" id="GO:0005509">
    <property type="term" value="F:calcium ion binding"/>
    <property type="evidence" value="ECO:0007669"/>
    <property type="project" value="InterPro"/>
</dbReference>
<dbReference type="PROSITE" id="PS00018">
    <property type="entry name" value="EF_HAND_1"/>
    <property type="match status" value="1"/>
</dbReference>
<keyword evidence="2" id="KW-0106">Calcium</keyword>
<evidence type="ECO:0000256" key="2">
    <source>
        <dbReference type="ARBA" id="ARBA00022837"/>
    </source>
</evidence>
<organism evidence="4 5">
    <name type="scientific">Eragrostis curvula</name>
    <name type="common">weeping love grass</name>
    <dbReference type="NCBI Taxonomy" id="38414"/>
    <lineage>
        <taxon>Eukaryota</taxon>
        <taxon>Viridiplantae</taxon>
        <taxon>Streptophyta</taxon>
        <taxon>Embryophyta</taxon>
        <taxon>Tracheophyta</taxon>
        <taxon>Spermatophyta</taxon>
        <taxon>Magnoliopsida</taxon>
        <taxon>Liliopsida</taxon>
        <taxon>Poales</taxon>
        <taxon>Poaceae</taxon>
        <taxon>PACMAD clade</taxon>
        <taxon>Chloridoideae</taxon>
        <taxon>Eragrostideae</taxon>
        <taxon>Eragrostidinae</taxon>
        <taxon>Eragrostis</taxon>
    </lineage>
</organism>
<dbReference type="InterPro" id="IPR011992">
    <property type="entry name" value="EF-hand-dom_pair"/>
</dbReference>